<dbReference type="GO" id="GO:0000155">
    <property type="term" value="F:phosphorelay sensor kinase activity"/>
    <property type="evidence" value="ECO:0007669"/>
    <property type="project" value="InterPro"/>
</dbReference>
<protein>
    <recommendedName>
        <fullName evidence="3">histidine kinase</fullName>
        <ecNumber evidence="3">2.7.13.3</ecNumber>
    </recommendedName>
</protein>
<feature type="domain" description="HAMP" evidence="16">
    <location>
        <begin position="327"/>
        <end position="379"/>
    </location>
</feature>
<proteinExistence type="predicted"/>
<keyword evidence="5" id="KW-0597">Phosphoprotein</keyword>
<evidence type="ECO:0000259" key="16">
    <source>
        <dbReference type="PROSITE" id="PS50885"/>
    </source>
</evidence>
<dbReference type="CDD" id="cd06225">
    <property type="entry name" value="HAMP"/>
    <property type="match status" value="1"/>
</dbReference>
<dbReference type="Gene3D" id="3.30.565.10">
    <property type="entry name" value="Histidine kinase-like ATPase, C-terminal domain"/>
    <property type="match status" value="1"/>
</dbReference>
<dbReference type="Pfam" id="PF02518">
    <property type="entry name" value="HATPase_c"/>
    <property type="match status" value="1"/>
</dbReference>
<keyword evidence="10" id="KW-0067">ATP-binding</keyword>
<evidence type="ECO:0000256" key="2">
    <source>
        <dbReference type="ARBA" id="ARBA00004651"/>
    </source>
</evidence>
<dbReference type="SUPFAM" id="SSF158472">
    <property type="entry name" value="HAMP domain-like"/>
    <property type="match status" value="1"/>
</dbReference>
<dbReference type="PRINTS" id="PR00344">
    <property type="entry name" value="BCTRLSENSOR"/>
</dbReference>
<dbReference type="CDD" id="cd18774">
    <property type="entry name" value="PDC2_HK_sensor"/>
    <property type="match status" value="1"/>
</dbReference>
<comment type="subcellular location">
    <subcellularLocation>
        <location evidence="2">Cell membrane</location>
        <topology evidence="2">Multi-pass membrane protein</topology>
    </subcellularLocation>
</comment>
<dbReference type="InterPro" id="IPR036097">
    <property type="entry name" value="HisK_dim/P_sf"/>
</dbReference>
<dbReference type="CDD" id="cd00082">
    <property type="entry name" value="HisKA"/>
    <property type="match status" value="1"/>
</dbReference>
<dbReference type="Pfam" id="PF02743">
    <property type="entry name" value="dCache_1"/>
    <property type="match status" value="1"/>
</dbReference>
<evidence type="ECO:0000256" key="1">
    <source>
        <dbReference type="ARBA" id="ARBA00000085"/>
    </source>
</evidence>
<evidence type="ECO:0000256" key="6">
    <source>
        <dbReference type="ARBA" id="ARBA00022679"/>
    </source>
</evidence>
<organism evidence="17 18">
    <name type="scientific">Candidatus Harrisonbacteria bacterium CG10_big_fil_rev_8_21_14_0_10_40_38</name>
    <dbReference type="NCBI Taxonomy" id="1974583"/>
    <lineage>
        <taxon>Bacteria</taxon>
        <taxon>Candidatus Harrisoniibacteriota</taxon>
    </lineage>
</organism>
<dbReference type="PROSITE" id="PS50109">
    <property type="entry name" value="HIS_KIN"/>
    <property type="match status" value="1"/>
</dbReference>
<evidence type="ECO:0000256" key="5">
    <source>
        <dbReference type="ARBA" id="ARBA00022553"/>
    </source>
</evidence>
<accession>A0A2H0UR85</accession>
<keyword evidence="7 14" id="KW-0812">Transmembrane</keyword>
<dbReference type="SUPFAM" id="SSF47384">
    <property type="entry name" value="Homodimeric domain of signal transducing histidine kinase"/>
    <property type="match status" value="1"/>
</dbReference>
<dbReference type="Gene3D" id="6.10.340.10">
    <property type="match status" value="1"/>
</dbReference>
<reference evidence="18" key="1">
    <citation type="submission" date="2017-09" db="EMBL/GenBank/DDBJ databases">
        <title>Depth-based differentiation of microbial function through sediment-hosted aquifers and enrichment of novel symbionts in the deep terrestrial subsurface.</title>
        <authorList>
            <person name="Probst A.J."/>
            <person name="Ladd B."/>
            <person name="Jarett J.K."/>
            <person name="Geller-Mcgrath D.E."/>
            <person name="Sieber C.M.K."/>
            <person name="Emerson J.B."/>
            <person name="Anantharaman K."/>
            <person name="Thomas B.C."/>
            <person name="Malmstrom R."/>
            <person name="Stieglmeier M."/>
            <person name="Klingl A."/>
            <person name="Woyke T."/>
            <person name="Ryan C.M."/>
            <person name="Banfield J.F."/>
        </authorList>
    </citation>
    <scope>NUCLEOTIDE SEQUENCE [LARGE SCALE GENOMIC DNA]</scope>
</reference>
<dbReference type="Gene3D" id="1.10.287.130">
    <property type="match status" value="1"/>
</dbReference>
<evidence type="ECO:0000256" key="8">
    <source>
        <dbReference type="ARBA" id="ARBA00022741"/>
    </source>
</evidence>
<dbReference type="Pfam" id="PF00672">
    <property type="entry name" value="HAMP"/>
    <property type="match status" value="1"/>
</dbReference>
<dbReference type="Pfam" id="PF00512">
    <property type="entry name" value="HisKA"/>
    <property type="match status" value="1"/>
</dbReference>
<dbReference type="CDD" id="cd18773">
    <property type="entry name" value="PDC1_HK_sensor"/>
    <property type="match status" value="1"/>
</dbReference>
<keyword evidence="11 14" id="KW-1133">Transmembrane helix</keyword>
<dbReference type="InterPro" id="IPR003660">
    <property type="entry name" value="HAMP_dom"/>
</dbReference>
<dbReference type="InterPro" id="IPR036890">
    <property type="entry name" value="HATPase_C_sf"/>
</dbReference>
<evidence type="ECO:0000256" key="10">
    <source>
        <dbReference type="ARBA" id="ARBA00022840"/>
    </source>
</evidence>
<evidence type="ECO:0000256" key="9">
    <source>
        <dbReference type="ARBA" id="ARBA00022777"/>
    </source>
</evidence>
<sequence>MKTKYWFWFWKTFLGPSRLRKRFVQTFLFAGLIPLVLMGAVSFYLVRLTHQQDVSALEQNISNQVATEIKRNLDVAGSILELRAIFDNFAPIAFDQQSLILEDVFRALPPLVEASFICTTPLHCSVGVETSRWVRKGNEAQPELELRNRINDPQFAAVRGSEGRSFGEPIKTADGKFVIPFAAPVFNKNSEVIAILAAWLDLSGLVQDIVANANLGQTGYVYAVMTDGTIVAHRDPSLVGETIKNTPIRQALDLNDNAPVTQNTYESLTGVSVSGSLSTVPDTALAVVAEWPKTETQALIDTIILQILTFAFISFFLLAIISSWMALKLIEPIAQLRIGTSIIGGGNFDYQVHINTGDELEDLGKNLNRMAQNLKGLEEVNKLRLRTELLSESLRKEREVSKLKDQFITTVSHQFNTPLSVINWSLDTLRDPKSTQEQIKETTEVIYKSQRDIAAIVADLLTLSEIGFRYQKDRVKQIDIAALADKVLEEFQDALKIKKITAQVTRSGDTIAEVNEFTMRKVIENLVDNAIAYSNEGGVVTISIEGAGTNLNLNVSDHGIGIPKDEQPLIFQQFFRAKNAIAKKNVGTGLGLFITKSIVAGHGGKISFTSSENQGTMFFVTIPKKATIEQTPPVKPELKKS</sequence>
<dbReference type="InterPro" id="IPR005467">
    <property type="entry name" value="His_kinase_dom"/>
</dbReference>
<keyword evidence="9" id="KW-0418">Kinase</keyword>
<dbReference type="CDD" id="cd00075">
    <property type="entry name" value="HATPase"/>
    <property type="match status" value="1"/>
</dbReference>
<evidence type="ECO:0000313" key="18">
    <source>
        <dbReference type="Proteomes" id="UP000231157"/>
    </source>
</evidence>
<evidence type="ECO:0000256" key="11">
    <source>
        <dbReference type="ARBA" id="ARBA00022989"/>
    </source>
</evidence>
<evidence type="ECO:0000256" key="13">
    <source>
        <dbReference type="ARBA" id="ARBA00023136"/>
    </source>
</evidence>
<evidence type="ECO:0000256" key="4">
    <source>
        <dbReference type="ARBA" id="ARBA00022475"/>
    </source>
</evidence>
<dbReference type="AlphaFoldDB" id="A0A2H0UR85"/>
<dbReference type="PANTHER" id="PTHR45528:SF1">
    <property type="entry name" value="SENSOR HISTIDINE KINASE CPXA"/>
    <property type="match status" value="1"/>
</dbReference>
<dbReference type="InterPro" id="IPR050398">
    <property type="entry name" value="HssS/ArlS-like"/>
</dbReference>
<dbReference type="SUPFAM" id="SSF55874">
    <property type="entry name" value="ATPase domain of HSP90 chaperone/DNA topoisomerase II/histidine kinase"/>
    <property type="match status" value="1"/>
</dbReference>
<dbReference type="GO" id="GO:0005886">
    <property type="term" value="C:plasma membrane"/>
    <property type="evidence" value="ECO:0007669"/>
    <property type="project" value="UniProtKB-SubCell"/>
</dbReference>
<dbReference type="InterPro" id="IPR033479">
    <property type="entry name" value="dCache_1"/>
</dbReference>
<dbReference type="FunFam" id="3.30.565.10:FF:000006">
    <property type="entry name" value="Sensor histidine kinase WalK"/>
    <property type="match status" value="1"/>
</dbReference>
<dbReference type="SMART" id="SM00388">
    <property type="entry name" value="HisKA"/>
    <property type="match status" value="1"/>
</dbReference>
<dbReference type="InterPro" id="IPR004358">
    <property type="entry name" value="Sig_transdc_His_kin-like_C"/>
</dbReference>
<evidence type="ECO:0000256" key="7">
    <source>
        <dbReference type="ARBA" id="ARBA00022692"/>
    </source>
</evidence>
<dbReference type="GO" id="GO:0005524">
    <property type="term" value="F:ATP binding"/>
    <property type="evidence" value="ECO:0007669"/>
    <property type="project" value="UniProtKB-KW"/>
</dbReference>
<keyword evidence="6" id="KW-0808">Transferase</keyword>
<evidence type="ECO:0000256" key="12">
    <source>
        <dbReference type="ARBA" id="ARBA00023012"/>
    </source>
</evidence>
<dbReference type="Gene3D" id="3.30.450.20">
    <property type="entry name" value="PAS domain"/>
    <property type="match status" value="1"/>
</dbReference>
<dbReference type="EC" id="2.7.13.3" evidence="3"/>
<dbReference type="SMART" id="SM00387">
    <property type="entry name" value="HATPase_c"/>
    <property type="match status" value="1"/>
</dbReference>
<evidence type="ECO:0000256" key="14">
    <source>
        <dbReference type="SAM" id="Phobius"/>
    </source>
</evidence>
<keyword evidence="13 14" id="KW-0472">Membrane</keyword>
<dbReference type="EMBL" id="PFAZ01000009">
    <property type="protein sequence ID" value="PIR88914.1"/>
    <property type="molecule type" value="Genomic_DNA"/>
</dbReference>
<feature type="domain" description="Histidine kinase" evidence="15">
    <location>
        <begin position="410"/>
        <end position="626"/>
    </location>
</feature>
<dbReference type="SMART" id="SM00304">
    <property type="entry name" value="HAMP"/>
    <property type="match status" value="1"/>
</dbReference>
<feature type="transmembrane region" description="Helical" evidence="14">
    <location>
        <begin position="303"/>
        <end position="327"/>
    </location>
</feature>
<keyword evidence="12" id="KW-0902">Two-component regulatory system</keyword>
<dbReference type="InterPro" id="IPR003661">
    <property type="entry name" value="HisK_dim/P_dom"/>
</dbReference>
<name>A0A2H0UR85_9BACT</name>
<gene>
    <name evidence="17" type="ORF">COU07_03385</name>
</gene>
<dbReference type="PANTHER" id="PTHR45528">
    <property type="entry name" value="SENSOR HISTIDINE KINASE CPXA"/>
    <property type="match status" value="1"/>
</dbReference>
<comment type="catalytic activity">
    <reaction evidence="1">
        <text>ATP + protein L-histidine = ADP + protein N-phospho-L-histidine.</text>
        <dbReference type="EC" id="2.7.13.3"/>
    </reaction>
</comment>
<feature type="transmembrane region" description="Helical" evidence="14">
    <location>
        <begin position="27"/>
        <end position="46"/>
    </location>
</feature>
<keyword evidence="4" id="KW-1003">Cell membrane</keyword>
<evidence type="ECO:0000256" key="3">
    <source>
        <dbReference type="ARBA" id="ARBA00012438"/>
    </source>
</evidence>
<evidence type="ECO:0000313" key="17">
    <source>
        <dbReference type="EMBL" id="PIR88914.1"/>
    </source>
</evidence>
<dbReference type="PROSITE" id="PS50885">
    <property type="entry name" value="HAMP"/>
    <property type="match status" value="1"/>
</dbReference>
<dbReference type="InterPro" id="IPR003594">
    <property type="entry name" value="HATPase_dom"/>
</dbReference>
<evidence type="ECO:0000259" key="15">
    <source>
        <dbReference type="PROSITE" id="PS50109"/>
    </source>
</evidence>
<keyword evidence="8" id="KW-0547">Nucleotide-binding</keyword>
<comment type="caution">
    <text evidence="17">The sequence shown here is derived from an EMBL/GenBank/DDBJ whole genome shotgun (WGS) entry which is preliminary data.</text>
</comment>
<dbReference type="Proteomes" id="UP000231157">
    <property type="component" value="Unassembled WGS sequence"/>
</dbReference>